<feature type="transmembrane region" description="Helical" evidence="1">
    <location>
        <begin position="21"/>
        <end position="43"/>
    </location>
</feature>
<sequence length="84" mass="9681">MKSKFYSQRHNVGQHIPRDKLYVGMLIHLSYTNFGCVWCIAAIETPNANGEIWLKLVAPRSGKAKRSNSIYATYIRNNEPIRRS</sequence>
<protein>
    <submittedName>
        <fullName evidence="2">Uncharacterized protein</fullName>
    </submittedName>
</protein>
<keyword evidence="3" id="KW-1185">Reference proteome</keyword>
<evidence type="ECO:0000313" key="2">
    <source>
        <dbReference type="EMBL" id="ESS57324.1"/>
    </source>
</evidence>
<accession>A0ABP2ZLR2</accession>
<dbReference type="EMBL" id="AXOM01000048">
    <property type="protein sequence ID" value="ESS57324.1"/>
    <property type="molecule type" value="Genomic_DNA"/>
</dbReference>
<comment type="caution">
    <text evidence="2">The sequence shown here is derived from an EMBL/GenBank/DDBJ whole genome shotgun (WGS) entry which is preliminary data.</text>
</comment>
<gene>
    <name evidence="2" type="ORF">EDP2_825</name>
</gene>
<proteinExistence type="predicted"/>
<name>A0ABP2ZLR2_ENTCL</name>
<keyword evidence="1" id="KW-0472">Membrane</keyword>
<dbReference type="Proteomes" id="UP000017834">
    <property type="component" value="Unassembled WGS sequence"/>
</dbReference>
<organism evidence="2 3">
    <name type="scientific">Enterobacter cloacae S611</name>
    <dbReference type="NCBI Taxonomy" id="1399146"/>
    <lineage>
        <taxon>Bacteria</taxon>
        <taxon>Pseudomonadati</taxon>
        <taxon>Pseudomonadota</taxon>
        <taxon>Gammaproteobacteria</taxon>
        <taxon>Enterobacterales</taxon>
        <taxon>Enterobacteriaceae</taxon>
        <taxon>Enterobacter</taxon>
        <taxon>Enterobacter cloacae complex</taxon>
    </lineage>
</organism>
<evidence type="ECO:0000313" key="3">
    <source>
        <dbReference type="Proteomes" id="UP000017834"/>
    </source>
</evidence>
<reference evidence="2 3" key="1">
    <citation type="journal article" date="2014" name="Genome Announc.">
        <title>Draft Genome Sequence of Enterobacter cloacae Strain S611.</title>
        <authorList>
            <person name="Wang D."/>
            <person name="Han C.S."/>
            <person name="Dichosa A.E."/>
            <person name="Gleasner C.D."/>
            <person name="Johnson S.L."/>
            <person name="Daligault H.E."/>
            <person name="Davenport K.W."/>
            <person name="Li P.E."/>
            <person name="Pierson E.A."/>
            <person name="Pierson L.S.III."/>
        </authorList>
    </citation>
    <scope>NUCLEOTIDE SEQUENCE [LARGE SCALE GENOMIC DNA]</scope>
    <source>
        <strain evidence="2 3">S611</strain>
    </source>
</reference>
<keyword evidence="1" id="KW-0812">Transmembrane</keyword>
<keyword evidence="1" id="KW-1133">Transmembrane helix</keyword>
<evidence type="ECO:0000256" key="1">
    <source>
        <dbReference type="SAM" id="Phobius"/>
    </source>
</evidence>